<comment type="caution">
    <text evidence="2">The sequence shown here is derived from an EMBL/GenBank/DDBJ whole genome shotgun (WGS) entry which is preliminary data.</text>
</comment>
<protein>
    <submittedName>
        <fullName evidence="2">2-(1,2-epoxy-1,2-dihydrophenyl)acetyl-CoA isomerase PaaG</fullName>
    </submittedName>
</protein>
<dbReference type="EMBL" id="BAAALS010000002">
    <property type="protein sequence ID" value="GAA1738793.1"/>
    <property type="molecule type" value="Genomic_DNA"/>
</dbReference>
<name>A0ABP4W0A6_9ACTN</name>
<dbReference type="CDD" id="cd06558">
    <property type="entry name" value="crotonase-like"/>
    <property type="match status" value="1"/>
</dbReference>
<dbReference type="PANTHER" id="PTHR43802">
    <property type="entry name" value="ENOYL-COA HYDRATASE"/>
    <property type="match status" value="1"/>
</dbReference>
<reference evidence="3" key="1">
    <citation type="journal article" date="2019" name="Int. J. Syst. Evol. Microbiol.">
        <title>The Global Catalogue of Microorganisms (GCM) 10K type strain sequencing project: providing services to taxonomists for standard genome sequencing and annotation.</title>
        <authorList>
            <consortium name="The Broad Institute Genomics Platform"/>
            <consortium name="The Broad Institute Genome Sequencing Center for Infectious Disease"/>
            <person name="Wu L."/>
            <person name="Ma J."/>
        </authorList>
    </citation>
    <scope>NUCLEOTIDE SEQUENCE [LARGE SCALE GENOMIC DNA]</scope>
    <source>
        <strain evidence="3">JCM 13249</strain>
    </source>
</reference>
<accession>A0ABP4W0A6</accession>
<dbReference type="InterPro" id="IPR029045">
    <property type="entry name" value="ClpP/crotonase-like_dom_sf"/>
</dbReference>
<dbReference type="GO" id="GO:0016853">
    <property type="term" value="F:isomerase activity"/>
    <property type="evidence" value="ECO:0007669"/>
    <property type="project" value="UniProtKB-KW"/>
</dbReference>
<evidence type="ECO:0000313" key="3">
    <source>
        <dbReference type="Proteomes" id="UP001500655"/>
    </source>
</evidence>
<proteinExistence type="inferred from homology"/>
<dbReference type="Proteomes" id="UP001500655">
    <property type="component" value="Unassembled WGS sequence"/>
</dbReference>
<dbReference type="SUPFAM" id="SSF52096">
    <property type="entry name" value="ClpP/crotonase"/>
    <property type="match status" value="1"/>
</dbReference>
<comment type="similarity">
    <text evidence="1">Belongs to the enoyl-CoA hydratase/isomerase family.</text>
</comment>
<keyword evidence="3" id="KW-1185">Reference proteome</keyword>
<dbReference type="Gene3D" id="3.90.226.10">
    <property type="entry name" value="2-enoyl-CoA Hydratase, Chain A, domain 1"/>
    <property type="match status" value="1"/>
</dbReference>
<sequence>MTARVRTERRGEVLVVTLDRPDRLNALSPLMVQQLDAAWDEAADPAVRAMVLTGAGRGFCAGADLAPDPDEVTLPVTTVLRRCYNPMLLRLDALGKPLVAAVNGAAAGAGLGLACAADVRIAATTATFVPAFAQIGVAPDMGASYHLPRILGYERALVWVLRGERWSADRALAEGLVRAVVEPDDLVPEAVALAQSLAATTPTAVRVTRALFRAAASASLAEHLDREDRLQAEALADPLRAQLRAATVARVTERRPDTAG</sequence>
<gene>
    <name evidence="2" type="primary">paaG</name>
    <name evidence="2" type="ORF">GCM10009681_06960</name>
</gene>
<keyword evidence="2" id="KW-0413">Isomerase</keyword>
<organism evidence="2 3">
    <name type="scientific">Luedemannella helvata</name>
    <dbReference type="NCBI Taxonomy" id="349315"/>
    <lineage>
        <taxon>Bacteria</taxon>
        <taxon>Bacillati</taxon>
        <taxon>Actinomycetota</taxon>
        <taxon>Actinomycetes</taxon>
        <taxon>Micromonosporales</taxon>
        <taxon>Micromonosporaceae</taxon>
        <taxon>Luedemannella</taxon>
    </lineage>
</organism>
<dbReference type="InterPro" id="IPR001753">
    <property type="entry name" value="Enoyl-CoA_hydra/iso"/>
</dbReference>
<evidence type="ECO:0000256" key="1">
    <source>
        <dbReference type="ARBA" id="ARBA00005254"/>
    </source>
</evidence>
<dbReference type="PANTHER" id="PTHR43802:SF1">
    <property type="entry name" value="IP11341P-RELATED"/>
    <property type="match status" value="1"/>
</dbReference>
<dbReference type="Pfam" id="PF00378">
    <property type="entry name" value="ECH_1"/>
    <property type="match status" value="1"/>
</dbReference>
<evidence type="ECO:0000313" key="2">
    <source>
        <dbReference type="EMBL" id="GAA1738793.1"/>
    </source>
</evidence>